<evidence type="ECO:0000313" key="4">
    <source>
        <dbReference type="Proteomes" id="UP000756346"/>
    </source>
</evidence>
<dbReference type="OrthoDB" id="2562973at2759"/>
<feature type="region of interest" description="Disordered" evidence="1">
    <location>
        <begin position="61"/>
        <end position="128"/>
    </location>
</feature>
<evidence type="ECO:0000313" key="3">
    <source>
        <dbReference type="EMBL" id="KAH7038402.1"/>
    </source>
</evidence>
<reference evidence="3" key="1">
    <citation type="journal article" date="2021" name="Nat. Commun.">
        <title>Genetic determinants of endophytism in the Arabidopsis root mycobiome.</title>
        <authorList>
            <person name="Mesny F."/>
            <person name="Miyauchi S."/>
            <person name="Thiergart T."/>
            <person name="Pickel B."/>
            <person name="Atanasova L."/>
            <person name="Karlsson M."/>
            <person name="Huettel B."/>
            <person name="Barry K.W."/>
            <person name="Haridas S."/>
            <person name="Chen C."/>
            <person name="Bauer D."/>
            <person name="Andreopoulos W."/>
            <person name="Pangilinan J."/>
            <person name="LaButti K."/>
            <person name="Riley R."/>
            <person name="Lipzen A."/>
            <person name="Clum A."/>
            <person name="Drula E."/>
            <person name="Henrissat B."/>
            <person name="Kohler A."/>
            <person name="Grigoriev I.V."/>
            <person name="Martin F.M."/>
            <person name="Hacquard S."/>
        </authorList>
    </citation>
    <scope>NUCLEOTIDE SEQUENCE</scope>
    <source>
        <strain evidence="3">MPI-CAGE-CH-0230</strain>
    </source>
</reference>
<dbReference type="InterPro" id="IPR020864">
    <property type="entry name" value="MACPF"/>
</dbReference>
<dbReference type="Proteomes" id="UP000756346">
    <property type="component" value="Unassembled WGS sequence"/>
</dbReference>
<keyword evidence="4" id="KW-1185">Reference proteome</keyword>
<name>A0A9P8YGE8_9PEZI</name>
<feature type="compositionally biased region" description="Polar residues" evidence="1">
    <location>
        <begin position="306"/>
        <end position="317"/>
    </location>
</feature>
<organism evidence="3 4">
    <name type="scientific">Microdochium trichocladiopsis</name>
    <dbReference type="NCBI Taxonomy" id="1682393"/>
    <lineage>
        <taxon>Eukaryota</taxon>
        <taxon>Fungi</taxon>
        <taxon>Dikarya</taxon>
        <taxon>Ascomycota</taxon>
        <taxon>Pezizomycotina</taxon>
        <taxon>Sordariomycetes</taxon>
        <taxon>Xylariomycetidae</taxon>
        <taxon>Xylariales</taxon>
        <taxon>Microdochiaceae</taxon>
        <taxon>Microdochium</taxon>
    </lineage>
</organism>
<evidence type="ECO:0000259" key="2">
    <source>
        <dbReference type="PROSITE" id="PS51412"/>
    </source>
</evidence>
<dbReference type="Pfam" id="PF22693">
    <property type="entry name" value="MACPF_1"/>
    <property type="match status" value="1"/>
</dbReference>
<dbReference type="InterPro" id="IPR054586">
    <property type="entry name" value="MACPF_1_fungal"/>
</dbReference>
<dbReference type="GeneID" id="70178982"/>
<proteinExistence type="predicted"/>
<protein>
    <recommendedName>
        <fullName evidence="2">MACPF domain-containing protein</fullName>
    </recommendedName>
</protein>
<comment type="caution">
    <text evidence="3">The sequence shown here is derived from an EMBL/GenBank/DDBJ whole genome shotgun (WGS) entry which is preliminary data.</text>
</comment>
<dbReference type="EMBL" id="JAGTJQ010000002">
    <property type="protein sequence ID" value="KAH7038402.1"/>
    <property type="molecule type" value="Genomic_DNA"/>
</dbReference>
<evidence type="ECO:0000256" key="1">
    <source>
        <dbReference type="SAM" id="MobiDB-lite"/>
    </source>
</evidence>
<accession>A0A9P8YGE8</accession>
<gene>
    <name evidence="3" type="ORF">B0I36DRAFT_235984</name>
</gene>
<feature type="region of interest" description="Disordered" evidence="1">
    <location>
        <begin position="296"/>
        <end position="317"/>
    </location>
</feature>
<feature type="domain" description="MACPF" evidence="2">
    <location>
        <begin position="69"/>
        <end position="393"/>
    </location>
</feature>
<sequence>MGSQLGPGKLSEAQWAVVLRNCAVFYGWVIDPRTKNVTRAPKPAFKLRSKVGQQPVAQIPDFVPAPAGAKKKEEEEEATGLTVSTPVSGDDTMSSDKKEVNPTDVEPASSTSVKPIVPKSEDGIPNFRVNDDSRIEVTAHADELSVAMARSDFSSESTEATFSAGGFGVSVGVSVGYASSKSSTSKSLNSSSIQTIVARYMFPRCDLLMWPDEMEPTAELAELLETIRRTKNIKALRRLHAEYGNLFCQRVTLGGRLLSTKTVQTTEASKLEEEKQSFKTSVGVTVSGGFGGFSASSSMKHEKEQGSTTSNQSTAKSQSEAVVFEAVGGETILAAEPKAWSPTVADHELWRIINRDGLSPLVEILSGMPGYEAVQSWFVQAVPALSRYMMLNEAHECKARLRVMAPTNSMMLRNEGGSASFYLGHDPAGTITPRLNHVSTVEGNFWYRVDMTEDIPIFNPATYRAPAIFGYENYNVGGAKYGSEYSTEFVKTAWDIVAPFDEEVSHCPAKTPQDAPNPNPSHMVVFRNAQGEFVPGMSDSDEYQYWRIVTSPTPGSATSWQPRHIKPGDSVRLCWDFRDQTTGWRDFTQDVFGRRQPSAPADFPQGGGPLFLKVPWPRFEVAGKPTALIMSPDTAELTSKPVTVTASGGTTAYRYALQDLHLRIDPVGNDGRGDADDYLLSKVTQEGVNTSFSVRVTGYPLQMRYNIFWFGIY</sequence>
<dbReference type="PROSITE" id="PS51412">
    <property type="entry name" value="MACPF_2"/>
    <property type="match status" value="1"/>
</dbReference>
<dbReference type="AlphaFoldDB" id="A0A9P8YGE8"/>
<dbReference type="RefSeq" id="XP_046017523.1">
    <property type="nucleotide sequence ID" value="XM_046149436.1"/>
</dbReference>